<dbReference type="PRINTS" id="PR00507">
    <property type="entry name" value="N12N6MTFRASE"/>
</dbReference>
<gene>
    <name evidence="10" type="ORF">H9777_02660</name>
</gene>
<proteinExistence type="predicted"/>
<dbReference type="InterPro" id="IPR050953">
    <property type="entry name" value="N4_N6_ade-DNA_methylase"/>
</dbReference>
<keyword evidence="2 10" id="KW-0489">Methyltransferase</keyword>
<evidence type="ECO:0000256" key="3">
    <source>
        <dbReference type="ARBA" id="ARBA00022679"/>
    </source>
</evidence>
<feature type="domain" description="Type II methyltransferase M.TaqI-like" evidence="9">
    <location>
        <begin position="91"/>
        <end position="265"/>
    </location>
</feature>
<dbReference type="PANTHER" id="PTHR33841">
    <property type="entry name" value="DNA METHYLTRANSFERASE YEEA-RELATED"/>
    <property type="match status" value="1"/>
</dbReference>
<dbReference type="PROSITE" id="PS00092">
    <property type="entry name" value="N6_MTASE"/>
    <property type="match status" value="1"/>
</dbReference>
<dbReference type="Pfam" id="PF07669">
    <property type="entry name" value="Eco57I"/>
    <property type="match status" value="1"/>
</dbReference>
<dbReference type="InterPro" id="IPR029063">
    <property type="entry name" value="SAM-dependent_MTases_sf"/>
</dbReference>
<dbReference type="InterPro" id="IPR002052">
    <property type="entry name" value="DNA_methylase_N6_adenine_CS"/>
</dbReference>
<keyword evidence="4" id="KW-0949">S-adenosyl-L-methionine</keyword>
<evidence type="ECO:0000256" key="4">
    <source>
        <dbReference type="ARBA" id="ARBA00022691"/>
    </source>
</evidence>
<reference evidence="10" key="2">
    <citation type="submission" date="2021-04" db="EMBL/GenBank/DDBJ databases">
        <authorList>
            <person name="Gilroy R."/>
        </authorList>
    </citation>
    <scope>NUCLEOTIDE SEQUENCE</scope>
    <source>
        <strain evidence="10">G4-2901</strain>
    </source>
</reference>
<evidence type="ECO:0000256" key="7">
    <source>
        <dbReference type="ARBA" id="ARBA00047942"/>
    </source>
</evidence>
<reference evidence="10" key="1">
    <citation type="journal article" date="2021" name="PeerJ">
        <title>Extensive microbial diversity within the chicken gut microbiome revealed by metagenomics and culture.</title>
        <authorList>
            <person name="Gilroy R."/>
            <person name="Ravi A."/>
            <person name="Getino M."/>
            <person name="Pursley I."/>
            <person name="Horton D.L."/>
            <person name="Alikhan N.F."/>
            <person name="Baker D."/>
            <person name="Gharbi K."/>
            <person name="Hall N."/>
            <person name="Watson M."/>
            <person name="Adriaenssens E.M."/>
            <person name="Foster-Nyarko E."/>
            <person name="Jarju S."/>
            <person name="Secka A."/>
            <person name="Antonio M."/>
            <person name="Oren A."/>
            <person name="Chaudhuri R.R."/>
            <person name="La Ragione R."/>
            <person name="Hildebrand F."/>
            <person name="Pallen M.J."/>
        </authorList>
    </citation>
    <scope>NUCLEOTIDE SEQUENCE</scope>
    <source>
        <strain evidence="10">G4-2901</strain>
    </source>
</reference>
<comment type="catalytic activity">
    <reaction evidence="7">
        <text>a 2'-deoxyadenosine in DNA + S-adenosyl-L-methionine = an N(6)-methyl-2'-deoxyadenosine in DNA + S-adenosyl-L-homocysteine + H(+)</text>
        <dbReference type="Rhea" id="RHEA:15197"/>
        <dbReference type="Rhea" id="RHEA-COMP:12418"/>
        <dbReference type="Rhea" id="RHEA-COMP:12419"/>
        <dbReference type="ChEBI" id="CHEBI:15378"/>
        <dbReference type="ChEBI" id="CHEBI:57856"/>
        <dbReference type="ChEBI" id="CHEBI:59789"/>
        <dbReference type="ChEBI" id="CHEBI:90615"/>
        <dbReference type="ChEBI" id="CHEBI:90616"/>
        <dbReference type="EC" id="2.1.1.72"/>
    </reaction>
</comment>
<keyword evidence="3" id="KW-0808">Transferase</keyword>
<organism evidence="10 11">
    <name type="scientific">Candidatus Phocaeicola faecigallinarum</name>
    <dbReference type="NCBI Taxonomy" id="2838732"/>
    <lineage>
        <taxon>Bacteria</taxon>
        <taxon>Pseudomonadati</taxon>
        <taxon>Bacteroidota</taxon>
        <taxon>Bacteroidia</taxon>
        <taxon>Bacteroidales</taxon>
        <taxon>Bacteroidaceae</taxon>
        <taxon>Phocaeicola</taxon>
    </lineage>
</organism>
<dbReference type="GO" id="GO:0003677">
    <property type="term" value="F:DNA binding"/>
    <property type="evidence" value="ECO:0007669"/>
    <property type="project" value="UniProtKB-KW"/>
</dbReference>
<dbReference type="InterPro" id="IPR011639">
    <property type="entry name" value="MethylTrfase_TaqI-like_dom"/>
</dbReference>
<dbReference type="AlphaFoldDB" id="A0A948TA55"/>
<dbReference type="Proteomes" id="UP000783796">
    <property type="component" value="Unassembled WGS sequence"/>
</dbReference>
<evidence type="ECO:0000256" key="2">
    <source>
        <dbReference type="ARBA" id="ARBA00022603"/>
    </source>
</evidence>
<dbReference type="Gene3D" id="3.40.50.150">
    <property type="entry name" value="Vaccinia Virus protein VP39"/>
    <property type="match status" value="1"/>
</dbReference>
<feature type="coiled-coil region" evidence="8">
    <location>
        <begin position="64"/>
        <end position="91"/>
    </location>
</feature>
<evidence type="ECO:0000256" key="8">
    <source>
        <dbReference type="SAM" id="Coils"/>
    </source>
</evidence>
<sequence length="517" mass="60129">MENSLLHNVYNPDVLSCIANLSNDEVFTPPELANKIIDLLPQELFENPDTKFLDPCCKSGVFLREIAKRLIKGLERQIPDLEKRIEHIFSKQLFGIAITELTSLLSRRSVYCSKYPSSPFSAYQFPENKPQGNIIYQRINHTWKDGKCIYCGASQSEYDRKQELESYAYQFIHNLDVDKVFKMKFDVIIGNPPYQMSDGGAQASAKPIYNLFVEQAIKLNPRYLIMIIPARWYTGGKGLDEFRDKMIKDKRIRVLHDYIDASECFNGVEIKGGVCYFMWDKQYSGECEIFKHKGNDIEKSKRYLLEKGENIFIRENKLISIMKKVWANRPIEKESFDTIVSSMKPYGLRGDFFKNPLKYGLPNIKSQRADGDLRILGLDGLKRIYKYIPQDYPLPKRELLHDYKIFIPRNVGSGEFGDFTPNTVIASPKDLCTETFIQVGPFRSLNEANNANEYIRTNFFRALVSIRKQDQSASKAVYHYVPLQDFSKPWTDQELYKKYNLTQEEINFIESMIRPME</sequence>
<comment type="caution">
    <text evidence="10">The sequence shown here is derived from an EMBL/GenBank/DDBJ whole genome shotgun (WGS) entry which is preliminary data.</text>
</comment>
<dbReference type="GO" id="GO:0009307">
    <property type="term" value="P:DNA restriction-modification system"/>
    <property type="evidence" value="ECO:0007669"/>
    <property type="project" value="UniProtKB-KW"/>
</dbReference>
<evidence type="ECO:0000256" key="6">
    <source>
        <dbReference type="ARBA" id="ARBA00023125"/>
    </source>
</evidence>
<keyword evidence="6" id="KW-0238">DNA-binding</keyword>
<dbReference type="GO" id="GO:0032259">
    <property type="term" value="P:methylation"/>
    <property type="evidence" value="ECO:0007669"/>
    <property type="project" value="UniProtKB-KW"/>
</dbReference>
<evidence type="ECO:0000259" key="9">
    <source>
        <dbReference type="Pfam" id="PF07669"/>
    </source>
</evidence>
<name>A0A948TA55_9BACT</name>
<evidence type="ECO:0000256" key="1">
    <source>
        <dbReference type="ARBA" id="ARBA00011900"/>
    </source>
</evidence>
<dbReference type="EMBL" id="JAHLFW010000025">
    <property type="protein sequence ID" value="MBU3837228.1"/>
    <property type="molecule type" value="Genomic_DNA"/>
</dbReference>
<dbReference type="SUPFAM" id="SSF53335">
    <property type="entry name" value="S-adenosyl-L-methionine-dependent methyltransferases"/>
    <property type="match status" value="1"/>
</dbReference>
<accession>A0A948TA55</accession>
<dbReference type="GO" id="GO:0009007">
    <property type="term" value="F:site-specific DNA-methyltransferase (adenine-specific) activity"/>
    <property type="evidence" value="ECO:0007669"/>
    <property type="project" value="UniProtKB-EC"/>
</dbReference>
<evidence type="ECO:0000313" key="10">
    <source>
        <dbReference type="EMBL" id="MBU3837228.1"/>
    </source>
</evidence>
<keyword evidence="5" id="KW-0680">Restriction system</keyword>
<evidence type="ECO:0000313" key="11">
    <source>
        <dbReference type="Proteomes" id="UP000783796"/>
    </source>
</evidence>
<protein>
    <recommendedName>
        <fullName evidence="1">site-specific DNA-methyltransferase (adenine-specific)</fullName>
        <ecNumber evidence="1">2.1.1.72</ecNumber>
    </recommendedName>
</protein>
<evidence type="ECO:0000256" key="5">
    <source>
        <dbReference type="ARBA" id="ARBA00022747"/>
    </source>
</evidence>
<dbReference type="EC" id="2.1.1.72" evidence="1"/>
<dbReference type="PANTHER" id="PTHR33841:SF6">
    <property type="entry name" value="TYPE II METHYLTRANSFERASE M.HINDII"/>
    <property type="match status" value="1"/>
</dbReference>
<keyword evidence="8" id="KW-0175">Coiled coil</keyword>